<dbReference type="Pfam" id="PF02776">
    <property type="entry name" value="TPP_enzyme_N"/>
    <property type="match status" value="1"/>
</dbReference>
<comment type="similarity">
    <text evidence="2 4">Belongs to the TPP enzyme family.</text>
</comment>
<name>A0A3L8PPC4_9ACTN</name>
<dbReference type="RefSeq" id="WP_121792630.1">
    <property type="nucleotide sequence ID" value="NZ_RDBF01000001.1"/>
</dbReference>
<comment type="cofactor">
    <cofactor evidence="1">
        <name>thiamine diphosphate</name>
        <dbReference type="ChEBI" id="CHEBI:58937"/>
    </cofactor>
</comment>
<dbReference type="InterPro" id="IPR012001">
    <property type="entry name" value="Thiamin_PyroP_enz_TPP-bd_dom"/>
</dbReference>
<dbReference type="SUPFAM" id="SSF52518">
    <property type="entry name" value="Thiamin diphosphate-binding fold (THDP-binding)"/>
    <property type="match status" value="2"/>
</dbReference>
<dbReference type="InterPro" id="IPR000399">
    <property type="entry name" value="TPP-bd_CS"/>
</dbReference>
<dbReference type="Pfam" id="PF00205">
    <property type="entry name" value="TPP_enzyme_M"/>
    <property type="match status" value="1"/>
</dbReference>
<comment type="caution">
    <text evidence="8">The sequence shown here is derived from an EMBL/GenBank/DDBJ whole genome shotgun (WGS) entry which is preliminary data.</text>
</comment>
<dbReference type="CDD" id="cd07035">
    <property type="entry name" value="TPP_PYR_POX_like"/>
    <property type="match status" value="1"/>
</dbReference>
<gene>
    <name evidence="8" type="ORF">D9V41_00785</name>
</gene>
<feature type="domain" description="Thiamine pyrophosphate enzyme central" evidence="5">
    <location>
        <begin position="187"/>
        <end position="318"/>
    </location>
</feature>
<evidence type="ECO:0000259" key="6">
    <source>
        <dbReference type="Pfam" id="PF02775"/>
    </source>
</evidence>
<evidence type="ECO:0000256" key="2">
    <source>
        <dbReference type="ARBA" id="ARBA00007812"/>
    </source>
</evidence>
<dbReference type="GO" id="GO:0009097">
    <property type="term" value="P:isoleucine biosynthetic process"/>
    <property type="evidence" value="ECO:0007669"/>
    <property type="project" value="TreeGrafter"/>
</dbReference>
<protein>
    <submittedName>
        <fullName evidence="8">Thiamine pyrophosphate-binding protein</fullName>
    </submittedName>
</protein>
<keyword evidence="3 4" id="KW-0786">Thiamine pyrophosphate</keyword>
<dbReference type="GO" id="GO:0030976">
    <property type="term" value="F:thiamine pyrophosphate binding"/>
    <property type="evidence" value="ECO:0007669"/>
    <property type="project" value="InterPro"/>
</dbReference>
<dbReference type="GO" id="GO:0050660">
    <property type="term" value="F:flavin adenine dinucleotide binding"/>
    <property type="evidence" value="ECO:0007669"/>
    <property type="project" value="TreeGrafter"/>
</dbReference>
<dbReference type="GO" id="GO:0009099">
    <property type="term" value="P:L-valine biosynthetic process"/>
    <property type="evidence" value="ECO:0007669"/>
    <property type="project" value="TreeGrafter"/>
</dbReference>
<dbReference type="EMBL" id="RDBF01000001">
    <property type="protein sequence ID" value="RLV57221.1"/>
    <property type="molecule type" value="Genomic_DNA"/>
</dbReference>
<feature type="domain" description="Thiamine pyrophosphate enzyme N-terminal TPP-binding" evidence="7">
    <location>
        <begin position="5"/>
        <end position="106"/>
    </location>
</feature>
<evidence type="ECO:0000256" key="1">
    <source>
        <dbReference type="ARBA" id="ARBA00001964"/>
    </source>
</evidence>
<evidence type="ECO:0000313" key="8">
    <source>
        <dbReference type="EMBL" id="RLV57221.1"/>
    </source>
</evidence>
<dbReference type="InterPro" id="IPR012000">
    <property type="entry name" value="Thiamin_PyroP_enz_cen_dom"/>
</dbReference>
<dbReference type="OrthoDB" id="3203527at2"/>
<feature type="domain" description="Thiamine pyrophosphate enzyme TPP-binding" evidence="6">
    <location>
        <begin position="380"/>
        <end position="526"/>
    </location>
</feature>
<dbReference type="GO" id="GO:0005948">
    <property type="term" value="C:acetolactate synthase complex"/>
    <property type="evidence" value="ECO:0007669"/>
    <property type="project" value="TreeGrafter"/>
</dbReference>
<proteinExistence type="inferred from homology"/>
<dbReference type="InterPro" id="IPR045229">
    <property type="entry name" value="TPP_enz"/>
</dbReference>
<dbReference type="Gene3D" id="3.40.50.970">
    <property type="match status" value="2"/>
</dbReference>
<sequence>MRGTFNDLFAQALRALDVDVMFGVMGDANMYIADSFHRLPGGRFVSSANEGGAVLMAAGHAAVTGQVGVATVTHGAIANCVSALFDAVRGGYPVLVIAGDTSRAEGMHLQNIPQREVVVPTGAEYREVRSPQTAALDLAAALRSAVSARRPVVLGIPSDFHQAECSMELPRATVLQGGVAHPSRDALEEAAGVIIGSSRPLLIAGRGAGAAEEALTALAERIGAPIATTLRGKGLFQADPCLVGICGTLANPVASETIARSDCLLVFGGALTSLTTLKGELLEGKRVVQIDVDSGALGRHFPVDVGVVADAGVAAAELVEILDEAGARASNFRSEALARKVEEFRREDRAAAQDDGPLTLTGVLHRVNHLVDPDRSLCIDGGRFSHEALRILDVAHPSHYAHCLNVGHIGLSVGYGIGAALARPDARTLVVAGDGGFMLGGLTEFNTAVRYDANLVLVLLNDNAYGAEYYRFVNQEFDPALTTFSWPSFAGIAEALGGRGVQVTKWSDFDALPHVLERPGPVLVEVVLDTASIPDPGDH</sequence>
<dbReference type="SUPFAM" id="SSF52467">
    <property type="entry name" value="DHS-like NAD/FAD-binding domain"/>
    <property type="match status" value="1"/>
</dbReference>
<evidence type="ECO:0000256" key="4">
    <source>
        <dbReference type="RuleBase" id="RU362132"/>
    </source>
</evidence>
<dbReference type="Proteomes" id="UP000282515">
    <property type="component" value="Unassembled WGS sequence"/>
</dbReference>
<dbReference type="GO" id="GO:0000287">
    <property type="term" value="F:magnesium ion binding"/>
    <property type="evidence" value="ECO:0007669"/>
    <property type="project" value="InterPro"/>
</dbReference>
<evidence type="ECO:0000256" key="3">
    <source>
        <dbReference type="ARBA" id="ARBA00023052"/>
    </source>
</evidence>
<dbReference type="Gene3D" id="3.40.50.1220">
    <property type="entry name" value="TPP-binding domain"/>
    <property type="match status" value="1"/>
</dbReference>
<dbReference type="InterPro" id="IPR011766">
    <property type="entry name" value="TPP_enzyme_TPP-bd"/>
</dbReference>
<evidence type="ECO:0000259" key="5">
    <source>
        <dbReference type="Pfam" id="PF00205"/>
    </source>
</evidence>
<reference evidence="8 9" key="1">
    <citation type="submission" date="2018-10" db="EMBL/GenBank/DDBJ databases">
        <title>Aeromicrobium sp. 9W16Y-2 whole genome shotgun sequence.</title>
        <authorList>
            <person name="Li F."/>
        </authorList>
    </citation>
    <scope>NUCLEOTIDE SEQUENCE [LARGE SCALE GENOMIC DNA]</scope>
    <source>
        <strain evidence="8 9">9W16Y-2</strain>
    </source>
</reference>
<dbReference type="PANTHER" id="PTHR18968:SF13">
    <property type="entry name" value="ACETOLACTATE SYNTHASE CATALYTIC SUBUNIT, MITOCHONDRIAL"/>
    <property type="match status" value="1"/>
</dbReference>
<dbReference type="AlphaFoldDB" id="A0A3L8PPC4"/>
<dbReference type="PANTHER" id="PTHR18968">
    <property type="entry name" value="THIAMINE PYROPHOSPHATE ENZYMES"/>
    <property type="match status" value="1"/>
</dbReference>
<dbReference type="Pfam" id="PF02775">
    <property type="entry name" value="TPP_enzyme_C"/>
    <property type="match status" value="1"/>
</dbReference>
<dbReference type="CDD" id="cd00568">
    <property type="entry name" value="TPP_enzymes"/>
    <property type="match status" value="1"/>
</dbReference>
<organism evidence="8 9">
    <name type="scientific">Aeromicrobium phragmitis</name>
    <dbReference type="NCBI Taxonomy" id="2478914"/>
    <lineage>
        <taxon>Bacteria</taxon>
        <taxon>Bacillati</taxon>
        <taxon>Actinomycetota</taxon>
        <taxon>Actinomycetes</taxon>
        <taxon>Propionibacteriales</taxon>
        <taxon>Nocardioidaceae</taxon>
        <taxon>Aeromicrobium</taxon>
    </lineage>
</organism>
<dbReference type="InterPro" id="IPR029061">
    <property type="entry name" value="THDP-binding"/>
</dbReference>
<dbReference type="InterPro" id="IPR029035">
    <property type="entry name" value="DHS-like_NAD/FAD-binding_dom"/>
</dbReference>
<dbReference type="GO" id="GO:0003984">
    <property type="term" value="F:acetolactate synthase activity"/>
    <property type="evidence" value="ECO:0007669"/>
    <property type="project" value="TreeGrafter"/>
</dbReference>
<evidence type="ECO:0000313" key="9">
    <source>
        <dbReference type="Proteomes" id="UP000282515"/>
    </source>
</evidence>
<accession>A0A3L8PPC4</accession>
<dbReference type="PROSITE" id="PS00187">
    <property type="entry name" value="TPP_ENZYMES"/>
    <property type="match status" value="1"/>
</dbReference>
<evidence type="ECO:0000259" key="7">
    <source>
        <dbReference type="Pfam" id="PF02776"/>
    </source>
</evidence>
<keyword evidence="9" id="KW-1185">Reference proteome</keyword>